<dbReference type="PANTHER" id="PTHR43767:SF1">
    <property type="entry name" value="NONRIBOSOMAL PEPTIDE SYNTHASE PES1 (EUROFUNG)-RELATED"/>
    <property type="match status" value="1"/>
</dbReference>
<keyword evidence="3" id="KW-1185">Reference proteome</keyword>
<accession>A0A9W6KIG4</accession>
<dbReference type="SUPFAM" id="SSF56801">
    <property type="entry name" value="Acetyl-CoA synthetase-like"/>
    <property type="match status" value="1"/>
</dbReference>
<reference evidence="2" key="1">
    <citation type="journal article" date="2014" name="Int. J. Syst. Evol. Microbiol.">
        <title>Complete genome sequence of Corynebacterium casei LMG S-19264T (=DSM 44701T), isolated from a smear-ripened cheese.</title>
        <authorList>
            <consortium name="US DOE Joint Genome Institute (JGI-PGF)"/>
            <person name="Walter F."/>
            <person name="Albersmeier A."/>
            <person name="Kalinowski J."/>
            <person name="Ruckert C."/>
        </authorList>
    </citation>
    <scope>NUCLEOTIDE SEQUENCE</scope>
    <source>
        <strain evidence="2">VKM Ac-1321</strain>
    </source>
</reference>
<dbReference type="AlphaFoldDB" id="A0A9W6KIG4"/>
<dbReference type="PANTHER" id="PTHR43767">
    <property type="entry name" value="LONG-CHAIN-FATTY-ACID--COA LIGASE"/>
    <property type="match status" value="1"/>
</dbReference>
<dbReference type="InterPro" id="IPR042099">
    <property type="entry name" value="ANL_N_sf"/>
</dbReference>
<dbReference type="InterPro" id="IPR000873">
    <property type="entry name" value="AMP-dep_synth/lig_dom"/>
</dbReference>
<proteinExistence type="predicted"/>
<dbReference type="InterPro" id="IPR050237">
    <property type="entry name" value="ATP-dep_AMP-bd_enzyme"/>
</dbReference>
<organism evidence="2 3">
    <name type="scientific">Dactylosporangium matsuzakiense</name>
    <dbReference type="NCBI Taxonomy" id="53360"/>
    <lineage>
        <taxon>Bacteria</taxon>
        <taxon>Bacillati</taxon>
        <taxon>Actinomycetota</taxon>
        <taxon>Actinomycetes</taxon>
        <taxon>Micromonosporales</taxon>
        <taxon>Micromonosporaceae</taxon>
        <taxon>Dactylosporangium</taxon>
    </lineage>
</organism>
<dbReference type="Pfam" id="PF00501">
    <property type="entry name" value="AMP-binding"/>
    <property type="match status" value="1"/>
</dbReference>
<gene>
    <name evidence="2" type="ORF">GCM10017581_038650</name>
</gene>
<feature type="domain" description="AMP-dependent synthetase/ligase" evidence="1">
    <location>
        <begin position="32"/>
        <end position="351"/>
    </location>
</feature>
<evidence type="ECO:0000313" key="2">
    <source>
        <dbReference type="EMBL" id="GLL02123.1"/>
    </source>
</evidence>
<protein>
    <recommendedName>
        <fullName evidence="1">AMP-dependent synthetase/ligase domain-containing protein</fullName>
    </recommendedName>
</protein>
<dbReference type="Gene3D" id="3.40.50.12780">
    <property type="entry name" value="N-terminal domain of ligase-like"/>
    <property type="match status" value="1"/>
</dbReference>
<dbReference type="InterPro" id="IPR045851">
    <property type="entry name" value="AMP-bd_C_sf"/>
</dbReference>
<dbReference type="GO" id="GO:0016878">
    <property type="term" value="F:acid-thiol ligase activity"/>
    <property type="evidence" value="ECO:0007669"/>
    <property type="project" value="UniProtKB-ARBA"/>
</dbReference>
<dbReference type="Proteomes" id="UP001143480">
    <property type="component" value="Unassembled WGS sequence"/>
</dbReference>
<dbReference type="RefSeq" id="WP_271189212.1">
    <property type="nucleotide sequence ID" value="NZ_BSFP01000021.1"/>
</dbReference>
<name>A0A9W6KIG4_9ACTN</name>
<reference evidence="2" key="2">
    <citation type="submission" date="2023-01" db="EMBL/GenBank/DDBJ databases">
        <authorList>
            <person name="Sun Q."/>
            <person name="Evtushenko L."/>
        </authorList>
    </citation>
    <scope>NUCLEOTIDE SEQUENCE</scope>
    <source>
        <strain evidence="2">VKM Ac-1321</strain>
    </source>
</reference>
<evidence type="ECO:0000313" key="3">
    <source>
        <dbReference type="Proteomes" id="UP001143480"/>
    </source>
</evidence>
<evidence type="ECO:0000259" key="1">
    <source>
        <dbReference type="Pfam" id="PF00501"/>
    </source>
</evidence>
<sequence length="485" mass="51130">MIDSLDLLAGRRPGDRVVFEPAAGGVHSVRALRRLGAALSGQLHGSGKLLVLIVTGQSVDAIAAYVECLRLGHSVMLADGRLPQGKLHEMCDLFQPDAVVIAEVGADGPRIHSAQYHPGAPIGRSAVLLRRVRNAAPPPSAPLLLLSTSGSLGEFRFVCLTATNVASNASAVAQTLAVGPEDRGALSLSLAHSYGLSILNSHLMAGGAVVLPGTTPSSRAFWPMFDRARCTTFAGVPETYRILEAVGHPLPDLPTLRLATLAGGRMPEARVIRFAEMLAGRGKELAVMYGQTEATARITCHRGDEVLRAPRSAGTAIPGSSVAVTGPDGARCPDAETGEIVLTGPGVMLGYARARPDLDALPDRPPPELRTGDLGHLLHDRLYVTGRSARLAKPLGVRVSLDEVEEVFANHGPAAVVVDGDEVITAYVEHAPANYRPAYRAVLTAYRLPPAALRVTRIDAIPRTVTGKIAYAQLYTTRPGQEGQP</sequence>
<comment type="caution">
    <text evidence="2">The sequence shown here is derived from an EMBL/GenBank/DDBJ whole genome shotgun (WGS) entry which is preliminary data.</text>
</comment>
<dbReference type="Gene3D" id="3.30.300.30">
    <property type="match status" value="1"/>
</dbReference>
<dbReference type="EMBL" id="BSFP01000021">
    <property type="protein sequence ID" value="GLL02123.1"/>
    <property type="molecule type" value="Genomic_DNA"/>
</dbReference>